<dbReference type="EMBL" id="JAVHNR010000005">
    <property type="protein sequence ID" value="KAK6342984.1"/>
    <property type="molecule type" value="Genomic_DNA"/>
</dbReference>
<evidence type="ECO:0000313" key="1">
    <source>
        <dbReference type="EMBL" id="KAK6342984.1"/>
    </source>
</evidence>
<dbReference type="AlphaFoldDB" id="A0AAN8MWP5"/>
<sequence length="648" mass="73810">MAESQALFDESFAECEIFCRFYIHISKSSGLSSTNNDVPAVLAAELTRQYILWANPPTPLQKESAWIPDVSASELRETHDFILRWSKRFLDSYIRVRYSSRDRLAVRAPVESFAPPTNSEITRIARAFYQLFLSLVYFRFRIVDPMYEYIYDDDAISDGPDLDDGLKCAIVETINCLDYTIIQGLLLDFIGRETRLAISAIKNMALVDGPQTTSASRFYYTEWHTVGTLGPQRLWEFLFGSSIEKQKEICARDTGNGSLDPYPFIGGIRNGIHSQDTYPPFIRICRDELVIGEGDVSWWDCRDLRNNITDAIAVVWDDWRLKEWGYLFPMIKLPLYLPGQTPFHRFDCELSTPVIPYKEGHKRDFYRNMLFHEMSDPASEASDDDSASFELLRVGDVLGENAVAPPTLTHPLNYSLPIEIQLLILEVADYSQYTTLRAVCKSWKTEAWKILKSRYTELPLDLQPSNHATSVDSQLELPVLIHSALLDFKGHARGRIDNSKFPPVVEFGKIYSRPDPDDPLVLTDTERLRAAADYPIIIPKMENPEPFAHSVCAGFNVARHFFQSRCLSCVVCEGERPILSQVPTVKELLATYFKAPSYLPNLRSLPPHHEPFTPLSVQVTLMNRLEFGGACAPPYIRINFEVPAADNR</sequence>
<evidence type="ECO:0000313" key="2">
    <source>
        <dbReference type="Proteomes" id="UP001313282"/>
    </source>
</evidence>
<keyword evidence="2" id="KW-1185">Reference proteome</keyword>
<dbReference type="Proteomes" id="UP001313282">
    <property type="component" value="Unassembled WGS sequence"/>
</dbReference>
<organism evidence="1 2">
    <name type="scientific">Orbilia javanica</name>
    <dbReference type="NCBI Taxonomy" id="47235"/>
    <lineage>
        <taxon>Eukaryota</taxon>
        <taxon>Fungi</taxon>
        <taxon>Dikarya</taxon>
        <taxon>Ascomycota</taxon>
        <taxon>Pezizomycotina</taxon>
        <taxon>Orbiliomycetes</taxon>
        <taxon>Orbiliales</taxon>
        <taxon>Orbiliaceae</taxon>
        <taxon>Orbilia</taxon>
    </lineage>
</organism>
<reference evidence="1 2" key="1">
    <citation type="submission" date="2019-10" db="EMBL/GenBank/DDBJ databases">
        <authorList>
            <person name="Palmer J.M."/>
        </authorList>
    </citation>
    <scope>NUCLEOTIDE SEQUENCE [LARGE SCALE GENOMIC DNA]</scope>
    <source>
        <strain evidence="1 2">TWF718</strain>
    </source>
</reference>
<protein>
    <recommendedName>
        <fullName evidence="3">F-box domain-containing protein</fullName>
    </recommendedName>
</protein>
<gene>
    <name evidence="1" type="ORF">TWF718_008362</name>
</gene>
<proteinExistence type="predicted"/>
<accession>A0AAN8MWP5</accession>
<evidence type="ECO:0008006" key="3">
    <source>
        <dbReference type="Google" id="ProtNLM"/>
    </source>
</evidence>
<name>A0AAN8MWP5_9PEZI</name>
<comment type="caution">
    <text evidence="1">The sequence shown here is derived from an EMBL/GenBank/DDBJ whole genome shotgun (WGS) entry which is preliminary data.</text>
</comment>